<dbReference type="PRINTS" id="PR00142">
    <property type="entry name" value="RECA"/>
</dbReference>
<organism evidence="9 10">
    <name type="scientific">Marinobacterium nitratireducens</name>
    <dbReference type="NCBI Taxonomy" id="518897"/>
    <lineage>
        <taxon>Bacteria</taxon>
        <taxon>Pseudomonadati</taxon>
        <taxon>Pseudomonadota</taxon>
        <taxon>Gammaproteobacteria</taxon>
        <taxon>Oceanospirillales</taxon>
        <taxon>Oceanospirillaceae</taxon>
        <taxon>Marinobacterium</taxon>
    </lineage>
</organism>
<dbReference type="Pfam" id="PF00154">
    <property type="entry name" value="RecA_N"/>
    <property type="match status" value="1"/>
</dbReference>
<dbReference type="GO" id="GO:0003697">
    <property type="term" value="F:single-stranded DNA binding"/>
    <property type="evidence" value="ECO:0007669"/>
    <property type="project" value="InterPro"/>
</dbReference>
<dbReference type="InterPro" id="IPR013765">
    <property type="entry name" value="DNA_recomb/repair_RecA"/>
</dbReference>
<feature type="domain" description="RecA family profile 2" evidence="8">
    <location>
        <begin position="1"/>
        <end position="43"/>
    </location>
</feature>
<name>A0A917ZKB2_9GAMM</name>
<keyword evidence="6" id="KW-0233">DNA recombination</keyword>
<evidence type="ECO:0000313" key="10">
    <source>
        <dbReference type="Proteomes" id="UP000599578"/>
    </source>
</evidence>
<evidence type="ECO:0000256" key="1">
    <source>
        <dbReference type="ARBA" id="ARBA00009391"/>
    </source>
</evidence>
<dbReference type="InterPro" id="IPR049261">
    <property type="entry name" value="RecA-like_C"/>
</dbReference>
<dbReference type="AlphaFoldDB" id="A0A917ZKB2"/>
<dbReference type="GO" id="GO:0005829">
    <property type="term" value="C:cytosol"/>
    <property type="evidence" value="ECO:0007669"/>
    <property type="project" value="TreeGrafter"/>
</dbReference>
<dbReference type="PANTHER" id="PTHR45900:SF1">
    <property type="entry name" value="MITOCHONDRIAL DNA REPAIR PROTEIN RECA HOMOLOG-RELATED"/>
    <property type="match status" value="1"/>
</dbReference>
<dbReference type="EMBL" id="BMLT01000008">
    <property type="protein sequence ID" value="GGO84615.1"/>
    <property type="molecule type" value="Genomic_DNA"/>
</dbReference>
<dbReference type="GO" id="GO:0006281">
    <property type="term" value="P:DNA repair"/>
    <property type="evidence" value="ECO:0007669"/>
    <property type="project" value="InterPro"/>
</dbReference>
<feature type="region of interest" description="Disordered" evidence="7">
    <location>
        <begin position="100"/>
        <end position="120"/>
    </location>
</feature>
<dbReference type="InterPro" id="IPR027417">
    <property type="entry name" value="P-loop_NTPase"/>
</dbReference>
<dbReference type="InterPro" id="IPR020587">
    <property type="entry name" value="RecA_monomer-monomer_interface"/>
</dbReference>
<dbReference type="PANTHER" id="PTHR45900">
    <property type="entry name" value="RECA"/>
    <property type="match status" value="1"/>
</dbReference>
<sequence>MKQGDEVIGNETRVKVVKNKVSPPFRQAEFQILYGQGIYRMGEVIDLGVQQGLVDKAGAWYAYNGDKIGQGKANAARYLEEHPEIASEIENAIRDKLLQKPAPKAAAEDKASSENEELQF</sequence>
<dbReference type="GO" id="GO:0008094">
    <property type="term" value="F:ATP-dependent activity, acting on DNA"/>
    <property type="evidence" value="ECO:0007669"/>
    <property type="project" value="InterPro"/>
</dbReference>
<proteinExistence type="inferred from homology"/>
<dbReference type="GO" id="GO:0006310">
    <property type="term" value="P:DNA recombination"/>
    <property type="evidence" value="ECO:0007669"/>
    <property type="project" value="UniProtKB-KW"/>
</dbReference>
<evidence type="ECO:0000256" key="3">
    <source>
        <dbReference type="ARBA" id="ARBA00022741"/>
    </source>
</evidence>
<evidence type="ECO:0000256" key="4">
    <source>
        <dbReference type="ARBA" id="ARBA00022840"/>
    </source>
</evidence>
<reference evidence="9 10" key="1">
    <citation type="journal article" date="2014" name="Int. J. Syst. Evol. Microbiol.">
        <title>Complete genome sequence of Corynebacterium casei LMG S-19264T (=DSM 44701T), isolated from a smear-ripened cheese.</title>
        <authorList>
            <consortium name="US DOE Joint Genome Institute (JGI-PGF)"/>
            <person name="Walter F."/>
            <person name="Albersmeier A."/>
            <person name="Kalinowski J."/>
            <person name="Ruckert C."/>
        </authorList>
    </citation>
    <scope>NUCLEOTIDE SEQUENCE [LARGE SCALE GENOMIC DNA]</scope>
    <source>
        <strain evidence="9 10">CGMCC 1.7286</strain>
    </source>
</reference>
<evidence type="ECO:0000256" key="6">
    <source>
        <dbReference type="ARBA" id="ARBA00023172"/>
    </source>
</evidence>
<dbReference type="InterPro" id="IPR023400">
    <property type="entry name" value="RecA_C_sf"/>
</dbReference>
<evidence type="ECO:0000256" key="2">
    <source>
        <dbReference type="ARBA" id="ARBA00015553"/>
    </source>
</evidence>
<dbReference type="PROSITE" id="PS50163">
    <property type="entry name" value="RECA_3"/>
    <property type="match status" value="1"/>
</dbReference>
<evidence type="ECO:0000259" key="8">
    <source>
        <dbReference type="PROSITE" id="PS50163"/>
    </source>
</evidence>
<dbReference type="Pfam" id="PF21096">
    <property type="entry name" value="RecA_C"/>
    <property type="match status" value="1"/>
</dbReference>
<dbReference type="GO" id="GO:0005524">
    <property type="term" value="F:ATP binding"/>
    <property type="evidence" value="ECO:0007669"/>
    <property type="project" value="UniProtKB-KW"/>
</dbReference>
<evidence type="ECO:0000256" key="7">
    <source>
        <dbReference type="SAM" id="MobiDB-lite"/>
    </source>
</evidence>
<comment type="caution">
    <text evidence="9">The sequence shown here is derived from an EMBL/GenBank/DDBJ whole genome shotgun (WGS) entry which is preliminary data.</text>
</comment>
<keyword evidence="3" id="KW-0547">Nucleotide-binding</keyword>
<evidence type="ECO:0000313" key="9">
    <source>
        <dbReference type="EMBL" id="GGO84615.1"/>
    </source>
</evidence>
<dbReference type="Gene3D" id="3.30.250.10">
    <property type="entry name" value="RecA protein, C-terminal domain"/>
    <property type="match status" value="1"/>
</dbReference>
<keyword evidence="10" id="KW-1185">Reference proteome</keyword>
<keyword evidence="5" id="KW-0238">DNA-binding</keyword>
<dbReference type="Proteomes" id="UP000599578">
    <property type="component" value="Unassembled WGS sequence"/>
</dbReference>
<gene>
    <name evidence="9" type="ORF">GCM10011348_31250</name>
</gene>
<dbReference type="Gene3D" id="3.40.50.300">
    <property type="entry name" value="P-loop containing nucleotide triphosphate hydrolases"/>
    <property type="match status" value="1"/>
</dbReference>
<accession>A0A917ZKB2</accession>
<protein>
    <recommendedName>
        <fullName evidence="2">Protein RecA</fullName>
    </recommendedName>
</protein>
<evidence type="ECO:0000256" key="5">
    <source>
        <dbReference type="ARBA" id="ARBA00023125"/>
    </source>
</evidence>
<comment type="similarity">
    <text evidence="1">Belongs to the RecA family.</text>
</comment>
<dbReference type="SUPFAM" id="SSF54752">
    <property type="entry name" value="RecA protein, C-terminal domain"/>
    <property type="match status" value="1"/>
</dbReference>
<dbReference type="InterPro" id="IPR049428">
    <property type="entry name" value="RecA-like_N"/>
</dbReference>
<keyword evidence="4" id="KW-0067">ATP-binding</keyword>